<dbReference type="InterPro" id="IPR016155">
    <property type="entry name" value="Mopterin_synth/thiamin_S_b"/>
</dbReference>
<reference evidence="1 2" key="1">
    <citation type="journal article" date="2014" name="Int. J. Syst. Evol. Microbiol.">
        <title>Complete genome sequence of Corynebacterium casei LMG S-19264T (=DSM 44701T), isolated from a smear-ripened cheese.</title>
        <authorList>
            <consortium name="US DOE Joint Genome Institute (JGI-PGF)"/>
            <person name="Walter F."/>
            <person name="Albersmeier A."/>
            <person name="Kalinowski J."/>
            <person name="Ruckert C."/>
        </authorList>
    </citation>
    <scope>NUCLEOTIDE SEQUENCE [LARGE SCALE GENOMIC DNA]</scope>
    <source>
        <strain evidence="1 2">CGMCC 1.9161</strain>
    </source>
</reference>
<protein>
    <submittedName>
        <fullName evidence="1">Molybdopterin synthase sulfur carrier subunit</fullName>
    </submittedName>
</protein>
<dbReference type="NCBIfam" id="TIGR01682">
    <property type="entry name" value="moaD"/>
    <property type="match status" value="1"/>
</dbReference>
<organism evidence="1 2">
    <name type="scientific">Salinarimonas ramus</name>
    <dbReference type="NCBI Taxonomy" id="690164"/>
    <lineage>
        <taxon>Bacteria</taxon>
        <taxon>Pseudomonadati</taxon>
        <taxon>Pseudomonadota</taxon>
        <taxon>Alphaproteobacteria</taxon>
        <taxon>Hyphomicrobiales</taxon>
        <taxon>Salinarimonadaceae</taxon>
        <taxon>Salinarimonas</taxon>
    </lineage>
</organism>
<proteinExistence type="predicted"/>
<evidence type="ECO:0000313" key="2">
    <source>
        <dbReference type="Proteomes" id="UP000600449"/>
    </source>
</evidence>
<sequence length="85" mass="9568">MAVRILYFAWVRERIGKTEEVVEPPAGVTTIADLVDWLKARGEEYAYAFENEIVIRAAMDQIHVQRDAVITGAREIAFFPPMTGG</sequence>
<dbReference type="RefSeq" id="WP_188913363.1">
    <property type="nucleotide sequence ID" value="NZ_BMMF01000006.1"/>
</dbReference>
<dbReference type="InterPro" id="IPR003749">
    <property type="entry name" value="ThiS/MoaD-like"/>
</dbReference>
<comment type="caution">
    <text evidence="1">The sequence shown here is derived from an EMBL/GenBank/DDBJ whole genome shotgun (WGS) entry which is preliminary data.</text>
</comment>
<dbReference type="EMBL" id="BMMF01000006">
    <property type="protein sequence ID" value="GGK36901.1"/>
    <property type="molecule type" value="Genomic_DNA"/>
</dbReference>
<dbReference type="Gene3D" id="3.10.20.30">
    <property type="match status" value="1"/>
</dbReference>
<dbReference type="Pfam" id="PF02597">
    <property type="entry name" value="ThiS"/>
    <property type="match status" value="1"/>
</dbReference>
<gene>
    <name evidence="1" type="primary">moaD</name>
    <name evidence="1" type="ORF">GCM10011322_24900</name>
</gene>
<dbReference type="Proteomes" id="UP000600449">
    <property type="component" value="Unassembled WGS sequence"/>
</dbReference>
<accession>A0A917V4W1</accession>
<evidence type="ECO:0000313" key="1">
    <source>
        <dbReference type="EMBL" id="GGK36901.1"/>
    </source>
</evidence>
<name>A0A917V4W1_9HYPH</name>
<dbReference type="SUPFAM" id="SSF54285">
    <property type="entry name" value="MoaD/ThiS"/>
    <property type="match status" value="1"/>
</dbReference>
<dbReference type="AlphaFoldDB" id="A0A917V4W1"/>
<keyword evidence="2" id="KW-1185">Reference proteome</keyword>
<dbReference type="InterPro" id="IPR012675">
    <property type="entry name" value="Beta-grasp_dom_sf"/>
</dbReference>
<dbReference type="CDD" id="cd00754">
    <property type="entry name" value="Ubl_MoaD"/>
    <property type="match status" value="1"/>
</dbReference>